<dbReference type="Pfam" id="PF13377">
    <property type="entry name" value="Peripla_BP_3"/>
    <property type="match status" value="1"/>
</dbReference>
<dbReference type="CDD" id="cd01392">
    <property type="entry name" value="HTH_LacI"/>
    <property type="match status" value="1"/>
</dbReference>
<proteinExistence type="predicted"/>
<dbReference type="InterPro" id="IPR046335">
    <property type="entry name" value="LacI/GalR-like_sensor"/>
</dbReference>
<keyword evidence="2" id="KW-0238">DNA-binding</keyword>
<dbReference type="Proteomes" id="UP000215145">
    <property type="component" value="Unassembled WGS sequence"/>
</dbReference>
<dbReference type="GO" id="GO:0000976">
    <property type="term" value="F:transcription cis-regulatory region binding"/>
    <property type="evidence" value="ECO:0007669"/>
    <property type="project" value="TreeGrafter"/>
</dbReference>
<gene>
    <name evidence="5" type="ORF">CGZ75_16655</name>
</gene>
<dbReference type="PANTHER" id="PTHR30146:SF150">
    <property type="entry name" value="ARABINOSE METABOLISM TRANSCRIPTIONAL REPRESSOR"/>
    <property type="match status" value="1"/>
</dbReference>
<evidence type="ECO:0000313" key="6">
    <source>
        <dbReference type="Proteomes" id="UP000215145"/>
    </source>
</evidence>
<dbReference type="AlphaFoldDB" id="A0A229NXA2"/>
<dbReference type="RefSeq" id="WP_089525379.1">
    <property type="nucleotide sequence ID" value="NZ_NMUQ01000002.1"/>
</dbReference>
<dbReference type="GO" id="GO:0003700">
    <property type="term" value="F:DNA-binding transcription factor activity"/>
    <property type="evidence" value="ECO:0007669"/>
    <property type="project" value="TreeGrafter"/>
</dbReference>
<sequence length="341" mass="37994">MKKKTITIADIARLAEVDKSTVSRAINGSDKVKPETKLKIQKIVEQYNFRPNVAAKALAKGPIKNIAIIVPDRNISRALISPVFPQVVYGIGNVAAKHDYNVTIVTTAKLDDNEYLKIINNHQADGFIIMGVGLNDSFPYLFEKENIPYIIIGKFPDPKIENSVSTNERIGGYIAAKHLLEQGHRDLLIFAGNEQWFHNTLRVNGVRAAFEEIGLEFPDDNILMNQTTPQKGYDTFTGLIRQGRNLPDAIFCFSDTTALAVTSAASDLGISIPNDLSIIGFGNHFFSDFIRPKLTTVEEELDRIGEIAMEQLVQIINSEERKIANIQLTPKLVVRDSTRSR</sequence>
<dbReference type="InterPro" id="IPR028082">
    <property type="entry name" value="Peripla_BP_I"/>
</dbReference>
<organism evidence="5 6">
    <name type="scientific">Paenibacillus herberti</name>
    <dbReference type="NCBI Taxonomy" id="1619309"/>
    <lineage>
        <taxon>Bacteria</taxon>
        <taxon>Bacillati</taxon>
        <taxon>Bacillota</taxon>
        <taxon>Bacilli</taxon>
        <taxon>Bacillales</taxon>
        <taxon>Paenibacillaceae</taxon>
        <taxon>Paenibacillus</taxon>
    </lineage>
</organism>
<dbReference type="PROSITE" id="PS50932">
    <property type="entry name" value="HTH_LACI_2"/>
    <property type="match status" value="1"/>
</dbReference>
<dbReference type="SUPFAM" id="SSF47413">
    <property type="entry name" value="lambda repressor-like DNA-binding domains"/>
    <property type="match status" value="1"/>
</dbReference>
<dbReference type="SUPFAM" id="SSF53822">
    <property type="entry name" value="Periplasmic binding protein-like I"/>
    <property type="match status" value="1"/>
</dbReference>
<comment type="caution">
    <text evidence="5">The sequence shown here is derived from an EMBL/GenBank/DDBJ whole genome shotgun (WGS) entry which is preliminary data.</text>
</comment>
<feature type="domain" description="HTH lacI-type" evidence="4">
    <location>
        <begin position="6"/>
        <end position="60"/>
    </location>
</feature>
<evidence type="ECO:0000256" key="1">
    <source>
        <dbReference type="ARBA" id="ARBA00023015"/>
    </source>
</evidence>
<dbReference type="CDD" id="cd06267">
    <property type="entry name" value="PBP1_LacI_sugar_binding-like"/>
    <property type="match status" value="1"/>
</dbReference>
<keyword evidence="3" id="KW-0804">Transcription</keyword>
<dbReference type="SMART" id="SM00354">
    <property type="entry name" value="HTH_LACI"/>
    <property type="match status" value="1"/>
</dbReference>
<keyword evidence="6" id="KW-1185">Reference proteome</keyword>
<dbReference type="Gene3D" id="1.10.260.40">
    <property type="entry name" value="lambda repressor-like DNA-binding domains"/>
    <property type="match status" value="1"/>
</dbReference>
<dbReference type="InterPro" id="IPR000843">
    <property type="entry name" value="HTH_LacI"/>
</dbReference>
<evidence type="ECO:0000256" key="3">
    <source>
        <dbReference type="ARBA" id="ARBA00023163"/>
    </source>
</evidence>
<evidence type="ECO:0000313" key="5">
    <source>
        <dbReference type="EMBL" id="OXM14562.1"/>
    </source>
</evidence>
<dbReference type="InterPro" id="IPR010982">
    <property type="entry name" value="Lambda_DNA-bd_dom_sf"/>
</dbReference>
<evidence type="ECO:0000256" key="2">
    <source>
        <dbReference type="ARBA" id="ARBA00023125"/>
    </source>
</evidence>
<keyword evidence="1" id="KW-0805">Transcription regulation</keyword>
<dbReference type="PANTHER" id="PTHR30146">
    <property type="entry name" value="LACI-RELATED TRANSCRIPTIONAL REPRESSOR"/>
    <property type="match status" value="1"/>
</dbReference>
<evidence type="ECO:0000259" key="4">
    <source>
        <dbReference type="PROSITE" id="PS50932"/>
    </source>
</evidence>
<reference evidence="5 6" key="1">
    <citation type="submission" date="2017-07" db="EMBL/GenBank/DDBJ databases">
        <title>Paenibacillus herberti R33 genome sequencing and assembly.</title>
        <authorList>
            <person name="Su W."/>
        </authorList>
    </citation>
    <scope>NUCLEOTIDE SEQUENCE [LARGE SCALE GENOMIC DNA]</scope>
    <source>
        <strain evidence="5 6">R33</strain>
    </source>
</reference>
<accession>A0A229NXA2</accession>
<dbReference type="OrthoDB" id="2026446at2"/>
<dbReference type="EMBL" id="NMUQ01000002">
    <property type="protein sequence ID" value="OXM14562.1"/>
    <property type="molecule type" value="Genomic_DNA"/>
</dbReference>
<name>A0A229NXA2_9BACL</name>
<dbReference type="Pfam" id="PF00356">
    <property type="entry name" value="LacI"/>
    <property type="match status" value="1"/>
</dbReference>
<dbReference type="Gene3D" id="3.40.50.2300">
    <property type="match status" value="2"/>
</dbReference>
<protein>
    <recommendedName>
        <fullName evidence="4">HTH lacI-type domain-containing protein</fullName>
    </recommendedName>
</protein>